<reference evidence="4" key="1">
    <citation type="journal article" date="2019" name="Int. J. Syst. Evol. Microbiol.">
        <title>The Global Catalogue of Microorganisms (GCM) 10K type strain sequencing project: providing services to taxonomists for standard genome sequencing and annotation.</title>
        <authorList>
            <consortium name="The Broad Institute Genomics Platform"/>
            <consortium name="The Broad Institute Genome Sequencing Center for Infectious Disease"/>
            <person name="Wu L."/>
            <person name="Ma J."/>
        </authorList>
    </citation>
    <scope>NUCLEOTIDE SEQUENCE [LARGE SCALE GENOMIC DNA]</scope>
    <source>
        <strain evidence="4">KCTC 52640</strain>
    </source>
</reference>
<evidence type="ECO:0000313" key="4">
    <source>
        <dbReference type="Proteomes" id="UP001595462"/>
    </source>
</evidence>
<gene>
    <name evidence="3" type="ORF">ACFOSU_01910</name>
</gene>
<feature type="signal peptide" evidence="1">
    <location>
        <begin position="1"/>
        <end position="27"/>
    </location>
</feature>
<name>A0ABV7ELD4_9GAMM</name>
<comment type="caution">
    <text evidence="3">The sequence shown here is derived from an EMBL/GenBank/DDBJ whole genome shotgun (WGS) entry which is preliminary data.</text>
</comment>
<dbReference type="Pfam" id="PF23951">
    <property type="entry name" value="DUF7282"/>
    <property type="match status" value="1"/>
</dbReference>
<dbReference type="RefSeq" id="WP_380685894.1">
    <property type="nucleotide sequence ID" value="NZ_JBHRSS010000001.1"/>
</dbReference>
<keyword evidence="1" id="KW-0732">Signal</keyword>
<keyword evidence="4" id="KW-1185">Reference proteome</keyword>
<sequence length="170" mass="17997">MKNQTHNRTLAAAMAVSLIAGSGMALAASDSGDSMGSNDSSMMSKDSVAKDSVSMKAPMLEVADQKIADDTVVIKDLYVPQDGYLVIHAADADGKLKAPESIGHMMIRKGEHADVKIKLDEPVESGDKLFAMLHDDTGAHGSYEFAESGGKKDGAMKADNKPVIKPFMVQ</sequence>
<feature type="domain" description="DUF7282" evidence="2">
    <location>
        <begin position="59"/>
        <end position="168"/>
    </location>
</feature>
<evidence type="ECO:0000313" key="3">
    <source>
        <dbReference type="EMBL" id="MFC3102640.1"/>
    </source>
</evidence>
<protein>
    <recommendedName>
        <fullName evidence="2">DUF7282 domain-containing protein</fullName>
    </recommendedName>
</protein>
<evidence type="ECO:0000259" key="2">
    <source>
        <dbReference type="Pfam" id="PF23951"/>
    </source>
</evidence>
<evidence type="ECO:0000256" key="1">
    <source>
        <dbReference type="SAM" id="SignalP"/>
    </source>
</evidence>
<accession>A0ABV7ELD4</accession>
<dbReference type="EMBL" id="JBHRSS010000001">
    <property type="protein sequence ID" value="MFC3102640.1"/>
    <property type="molecule type" value="Genomic_DNA"/>
</dbReference>
<proteinExistence type="predicted"/>
<organism evidence="3 4">
    <name type="scientific">Salinisphaera aquimarina</name>
    <dbReference type="NCBI Taxonomy" id="2094031"/>
    <lineage>
        <taxon>Bacteria</taxon>
        <taxon>Pseudomonadati</taxon>
        <taxon>Pseudomonadota</taxon>
        <taxon>Gammaproteobacteria</taxon>
        <taxon>Salinisphaerales</taxon>
        <taxon>Salinisphaeraceae</taxon>
        <taxon>Salinisphaera</taxon>
    </lineage>
</organism>
<feature type="chain" id="PRO_5046005457" description="DUF7282 domain-containing protein" evidence="1">
    <location>
        <begin position="28"/>
        <end position="170"/>
    </location>
</feature>
<dbReference type="InterPro" id="IPR055706">
    <property type="entry name" value="Slg1/2_DUF7282"/>
</dbReference>
<dbReference type="Proteomes" id="UP001595462">
    <property type="component" value="Unassembled WGS sequence"/>
</dbReference>